<dbReference type="RefSeq" id="WP_109676638.1">
    <property type="nucleotide sequence ID" value="NZ_CP086615.1"/>
</dbReference>
<dbReference type="GO" id="GO:0005524">
    <property type="term" value="F:ATP binding"/>
    <property type="evidence" value="ECO:0007669"/>
    <property type="project" value="UniProtKB-UniRule"/>
</dbReference>
<comment type="cofactor">
    <cofactor evidence="1">
        <name>Mg(2+)</name>
        <dbReference type="ChEBI" id="CHEBI:18420"/>
    </cofactor>
</comment>
<keyword evidence="7" id="KW-0460">Magnesium</keyword>
<dbReference type="PROSITE" id="PS50975">
    <property type="entry name" value="ATP_GRASP"/>
    <property type="match status" value="1"/>
</dbReference>
<evidence type="ECO:0000313" key="10">
    <source>
        <dbReference type="EMBL" id="PWG64561.1"/>
    </source>
</evidence>
<evidence type="ECO:0000256" key="1">
    <source>
        <dbReference type="ARBA" id="ARBA00001946"/>
    </source>
</evidence>
<dbReference type="SUPFAM" id="SSF52210">
    <property type="entry name" value="Succinyl-CoA synthetase domains"/>
    <property type="match status" value="1"/>
</dbReference>
<dbReference type="Gene3D" id="3.30.1490.20">
    <property type="entry name" value="ATP-grasp fold, A domain"/>
    <property type="match status" value="1"/>
</dbReference>
<dbReference type="GO" id="GO:0006099">
    <property type="term" value="P:tricarboxylic acid cycle"/>
    <property type="evidence" value="ECO:0007669"/>
    <property type="project" value="UniProtKB-KW"/>
</dbReference>
<protein>
    <submittedName>
        <fullName evidence="10">Succinate--CoA ligase</fullName>
    </submittedName>
</protein>
<dbReference type="PROSITE" id="PS01217">
    <property type="entry name" value="SUCCINYL_COA_LIG_3"/>
    <property type="match status" value="1"/>
</dbReference>
<dbReference type="InterPro" id="IPR016102">
    <property type="entry name" value="Succinyl-CoA_synth-like"/>
</dbReference>
<evidence type="ECO:0000256" key="8">
    <source>
        <dbReference type="PROSITE-ProRule" id="PRU00409"/>
    </source>
</evidence>
<reference evidence="10 11" key="1">
    <citation type="submission" date="2018-05" db="EMBL/GenBank/DDBJ databases">
        <title>Spiribacter halobius sp. nov., a moderately halophilic bacterium isolated from marine solar saltern.</title>
        <authorList>
            <person name="Zheng W.-S."/>
            <person name="Lu D.-C."/>
            <person name="Du Z.-J."/>
        </authorList>
    </citation>
    <scope>NUCLEOTIDE SEQUENCE [LARGE SCALE GENOMIC DNA]</scope>
    <source>
        <strain evidence="10 11">E85</strain>
    </source>
</reference>
<evidence type="ECO:0000256" key="3">
    <source>
        <dbReference type="ARBA" id="ARBA00022532"/>
    </source>
</evidence>
<dbReference type="InterPro" id="IPR011761">
    <property type="entry name" value="ATP-grasp"/>
</dbReference>
<dbReference type="InterPro" id="IPR005809">
    <property type="entry name" value="Succ_CoA_ligase-like_bsu"/>
</dbReference>
<keyword evidence="5" id="KW-0479">Metal-binding</keyword>
<feature type="domain" description="ATP-grasp" evidence="9">
    <location>
        <begin position="9"/>
        <end position="217"/>
    </location>
</feature>
<keyword evidence="3" id="KW-0816">Tricarboxylic acid cycle</keyword>
<dbReference type="GO" id="GO:0046872">
    <property type="term" value="F:metal ion binding"/>
    <property type="evidence" value="ECO:0007669"/>
    <property type="project" value="UniProtKB-KW"/>
</dbReference>
<dbReference type="InterPro" id="IPR017866">
    <property type="entry name" value="Succ-CoA_synthase_bsu_CS"/>
</dbReference>
<dbReference type="OrthoDB" id="9802602at2"/>
<keyword evidence="8" id="KW-0067">ATP-binding</keyword>
<evidence type="ECO:0000256" key="5">
    <source>
        <dbReference type="ARBA" id="ARBA00022723"/>
    </source>
</evidence>
<evidence type="ECO:0000256" key="7">
    <source>
        <dbReference type="ARBA" id="ARBA00022842"/>
    </source>
</evidence>
<comment type="similarity">
    <text evidence="2">Belongs to the succinate/malate CoA ligase beta subunit family.</text>
</comment>
<sequence>MNFEEHTGKAVLRAAGVATPEGRLCDTPATARSAAEAFGTCAVKAQVATGKRGKAGGIRIARSPEEAEQAAADILGMEIGGYTVHRVLVEQGVDIRQELYAAVLNDPATKGPLVLVSAEGGMEIEELAAEKPESLIRVPVDIRHGVSRTALEQALAGTFTGDQLPALLDTLERLYAAYAGSDADLLEINPLVVTGEGGMLALDCKLSIDDGAVPRQPDLAAEAPEVPMTELERRARELSLPYIQLDGSVGILANGAGLTMTTMDVVSHYGGAPANFLEIGGEAYTKGRDALRLVLDNPNVRSLVINFCGAFARTDVMTEGVLAAWDEVRPQVPVHFCINGTGEDEALAMVRDKLGVTPTQVMDEAVQAAVEAAR</sequence>
<dbReference type="GO" id="GO:0042709">
    <property type="term" value="C:succinate-CoA ligase complex"/>
    <property type="evidence" value="ECO:0007669"/>
    <property type="project" value="TreeGrafter"/>
</dbReference>
<accession>A0A2U2N5S6</accession>
<dbReference type="InterPro" id="IPR005811">
    <property type="entry name" value="SUCC_ACL_C"/>
</dbReference>
<dbReference type="Proteomes" id="UP000245474">
    <property type="component" value="Unassembled WGS sequence"/>
</dbReference>
<dbReference type="SUPFAM" id="SSF56059">
    <property type="entry name" value="Glutathione synthetase ATP-binding domain-like"/>
    <property type="match status" value="1"/>
</dbReference>
<gene>
    <name evidence="10" type="ORF">DEM34_04330</name>
</gene>
<comment type="caution">
    <text evidence="10">The sequence shown here is derived from an EMBL/GenBank/DDBJ whole genome shotgun (WGS) entry which is preliminary data.</text>
</comment>
<evidence type="ECO:0000256" key="2">
    <source>
        <dbReference type="ARBA" id="ARBA00009182"/>
    </source>
</evidence>
<dbReference type="PIRSF" id="PIRSF001554">
    <property type="entry name" value="SucCS_beta"/>
    <property type="match status" value="1"/>
</dbReference>
<dbReference type="PANTHER" id="PTHR11815:SF10">
    <property type="entry name" value="SUCCINATE--COA LIGASE [GDP-FORMING] SUBUNIT BETA, MITOCHONDRIAL"/>
    <property type="match status" value="1"/>
</dbReference>
<evidence type="ECO:0000256" key="6">
    <source>
        <dbReference type="ARBA" id="ARBA00022741"/>
    </source>
</evidence>
<dbReference type="AlphaFoldDB" id="A0A2U2N5S6"/>
<evidence type="ECO:0000256" key="4">
    <source>
        <dbReference type="ARBA" id="ARBA00022598"/>
    </source>
</evidence>
<dbReference type="Pfam" id="PF08442">
    <property type="entry name" value="ATP-grasp_2"/>
    <property type="match status" value="1"/>
</dbReference>
<dbReference type="FunFam" id="3.30.470.20:FF:000002">
    <property type="entry name" value="Succinate--CoA ligase [ADP-forming] subunit beta"/>
    <property type="match status" value="1"/>
</dbReference>
<dbReference type="EMBL" id="QFFI01000005">
    <property type="protein sequence ID" value="PWG64561.1"/>
    <property type="molecule type" value="Genomic_DNA"/>
</dbReference>
<dbReference type="GO" id="GO:0006104">
    <property type="term" value="P:succinyl-CoA metabolic process"/>
    <property type="evidence" value="ECO:0007669"/>
    <property type="project" value="TreeGrafter"/>
</dbReference>
<dbReference type="InterPro" id="IPR013650">
    <property type="entry name" value="ATP-grasp_succ-CoA_synth-type"/>
</dbReference>
<dbReference type="PANTHER" id="PTHR11815">
    <property type="entry name" value="SUCCINYL-COA SYNTHETASE BETA CHAIN"/>
    <property type="match status" value="1"/>
</dbReference>
<organism evidence="10 11">
    <name type="scientific">Sediminicurvatus halobius</name>
    <dbReference type="NCBI Taxonomy" id="2182432"/>
    <lineage>
        <taxon>Bacteria</taxon>
        <taxon>Pseudomonadati</taxon>
        <taxon>Pseudomonadota</taxon>
        <taxon>Gammaproteobacteria</taxon>
        <taxon>Chromatiales</taxon>
        <taxon>Ectothiorhodospiraceae</taxon>
        <taxon>Sediminicurvatus</taxon>
    </lineage>
</organism>
<dbReference type="Pfam" id="PF00549">
    <property type="entry name" value="Ligase_CoA"/>
    <property type="match status" value="1"/>
</dbReference>
<keyword evidence="11" id="KW-1185">Reference proteome</keyword>
<dbReference type="Gene3D" id="3.40.50.261">
    <property type="entry name" value="Succinyl-CoA synthetase domains"/>
    <property type="match status" value="1"/>
</dbReference>
<keyword evidence="6 8" id="KW-0547">Nucleotide-binding</keyword>
<proteinExistence type="inferred from homology"/>
<dbReference type="Gene3D" id="3.30.470.20">
    <property type="entry name" value="ATP-grasp fold, B domain"/>
    <property type="match status" value="1"/>
</dbReference>
<keyword evidence="4 10" id="KW-0436">Ligase</keyword>
<name>A0A2U2N5S6_9GAMM</name>
<dbReference type="GO" id="GO:0004775">
    <property type="term" value="F:succinate-CoA ligase (ADP-forming) activity"/>
    <property type="evidence" value="ECO:0007669"/>
    <property type="project" value="TreeGrafter"/>
</dbReference>
<evidence type="ECO:0000313" key="11">
    <source>
        <dbReference type="Proteomes" id="UP000245474"/>
    </source>
</evidence>
<evidence type="ECO:0000259" key="9">
    <source>
        <dbReference type="PROSITE" id="PS50975"/>
    </source>
</evidence>
<dbReference type="InterPro" id="IPR013815">
    <property type="entry name" value="ATP_grasp_subdomain_1"/>
</dbReference>